<dbReference type="Proteomes" id="UP001476798">
    <property type="component" value="Unassembled WGS sequence"/>
</dbReference>
<gene>
    <name evidence="1" type="ORF">GOODEAATRI_028711</name>
</gene>
<keyword evidence="2" id="KW-1185">Reference proteome</keyword>
<feature type="non-terminal residue" evidence="1">
    <location>
        <position position="1"/>
    </location>
</feature>
<dbReference type="EMBL" id="JAHRIO010084014">
    <property type="protein sequence ID" value="MEQ2186461.1"/>
    <property type="molecule type" value="Genomic_DNA"/>
</dbReference>
<evidence type="ECO:0000313" key="2">
    <source>
        <dbReference type="Proteomes" id="UP001476798"/>
    </source>
</evidence>
<comment type="caution">
    <text evidence="1">The sequence shown here is derived from an EMBL/GenBank/DDBJ whole genome shotgun (WGS) entry which is preliminary data.</text>
</comment>
<protein>
    <submittedName>
        <fullName evidence="1">Uncharacterized protein</fullName>
    </submittedName>
</protein>
<accession>A0ABV0PSH5</accession>
<evidence type="ECO:0000313" key="1">
    <source>
        <dbReference type="EMBL" id="MEQ2186461.1"/>
    </source>
</evidence>
<reference evidence="1 2" key="1">
    <citation type="submission" date="2021-06" db="EMBL/GenBank/DDBJ databases">
        <authorList>
            <person name="Palmer J.M."/>
        </authorList>
    </citation>
    <scope>NUCLEOTIDE SEQUENCE [LARGE SCALE GENOMIC DNA]</scope>
    <source>
        <strain evidence="1 2">GA_2019</strain>
        <tissue evidence="1">Muscle</tissue>
    </source>
</reference>
<sequence>VMNRFGVFPLRKRKNAQRRNLQQNPAHLFCGSDSKPQNLFHSNLRMTAAGPRIPVTLTTLFSVRSARRSARVPCARAPSE</sequence>
<organism evidence="1 2">
    <name type="scientific">Goodea atripinnis</name>
    <dbReference type="NCBI Taxonomy" id="208336"/>
    <lineage>
        <taxon>Eukaryota</taxon>
        <taxon>Metazoa</taxon>
        <taxon>Chordata</taxon>
        <taxon>Craniata</taxon>
        <taxon>Vertebrata</taxon>
        <taxon>Euteleostomi</taxon>
        <taxon>Actinopterygii</taxon>
        <taxon>Neopterygii</taxon>
        <taxon>Teleostei</taxon>
        <taxon>Neoteleostei</taxon>
        <taxon>Acanthomorphata</taxon>
        <taxon>Ovalentaria</taxon>
        <taxon>Atherinomorphae</taxon>
        <taxon>Cyprinodontiformes</taxon>
        <taxon>Goodeidae</taxon>
        <taxon>Goodea</taxon>
    </lineage>
</organism>
<proteinExistence type="predicted"/>
<name>A0ABV0PSH5_9TELE</name>